<dbReference type="Pfam" id="PF01602">
    <property type="entry name" value="Adaptin_N"/>
    <property type="match status" value="1"/>
</dbReference>
<feature type="region of interest" description="Disordered" evidence="8">
    <location>
        <begin position="903"/>
        <end position="941"/>
    </location>
</feature>
<evidence type="ECO:0000313" key="10">
    <source>
        <dbReference type="EMBL" id="CAI4054145.1"/>
    </source>
</evidence>
<keyword evidence="4" id="KW-0677">Repeat</keyword>
<dbReference type="InterPro" id="IPR011989">
    <property type="entry name" value="ARM-like"/>
</dbReference>
<name>A0ABN8WR15_SACUV</name>
<dbReference type="InterPro" id="IPR016024">
    <property type="entry name" value="ARM-type_fold"/>
</dbReference>
<reference evidence="10" key="1">
    <citation type="submission" date="2022-10" db="EMBL/GenBank/DDBJ databases">
        <authorList>
            <person name="Byrne P K."/>
        </authorList>
    </citation>
    <scope>NUCLEOTIDE SEQUENCE</scope>
    <source>
        <strain evidence="10">ZP964</strain>
    </source>
</reference>
<feature type="compositionally biased region" description="Basic residues" evidence="8">
    <location>
        <begin position="788"/>
        <end position="799"/>
    </location>
</feature>
<keyword evidence="7" id="KW-0333">Golgi apparatus</keyword>
<sequence length="941" mass="107629">MTSLYAPGTEDIRQRLRPFGFFFEKSLKDLIKGIRSHNETPEKLDQFFKQVLSECREEVNSPDLNSKTNAVLKLTYLEMYGFDMAWCNFHILEVMSSNKLQQKRVGYLGASQSFYKDSDILMLATNLLKKDLKYDGNNDVVKVGIALSGLSTIITPSLARDIADDLFTMLNSTRPYIRKKAITALFKVFLQYPEALRDNFDKFVSKLDDDDISVVSAAVSVICELSKKNPQPFIQLSPLLYEILVSIDNNWIIIRLLKLFTNLSQVEPKLRAKLLPKILELMDSTVATSVIYESVNCIVKGNMLEEDDFETAMTCLERLHTFCDSQDPNLRYISCILFYKIGKINTDFISRFDQLIIRLLSDVDVSIRSKAIELVEGIVNEDNLKPVIQTLMKQFVDEDVVILQAGNIVYERSKRIPIIIPENYKIKMVKVIISICSADNYSSVNDFEWYNAVIIDLAMLCQDISDKTLGFKIGEQLRNLMIKVPSMREVTITNIIKLISNESINRQLPTILRECIWCLGEFSTFVENGDDLIKVMIGNTSYYSHSVQEVLILALLKIFSNWCNNAQEDKGIEVELMLKELVKFFENLSFSSTFEVQERSVEVLEFLKLSLEALEEDSDGLPMLLSEVLPSFFNVYELAPIARGTQSKLEIDEDIDLETPFLTKEEYDELLDDQKSDSMSDLISDISMAEQAEQADPEYIDYSDTSYEEKEKLNDHDNPFEIERKKERMTNPYYLDEEDEGNAQKSKDLLGLSEDDSSKGKPETIRLNRPDNDLKSLSLSTVGNGKEKKSKKKKKKKRVQVLSDQPVVEITSKKKDVSPKPHGNEISTKYSKIDKIDLKMRSKLESFDFSNFGTSSIQVKESQQGGDLKEDDDLELNRLEAKLNAQINKNDFNDAEEVIVIKKKKKGKKPKSKIKQKSKQENSPESNELLRDRNQNGLETS</sequence>
<keyword evidence="11" id="KW-1185">Reference proteome</keyword>
<feature type="compositionally biased region" description="Basic residues" evidence="8">
    <location>
        <begin position="903"/>
        <end position="917"/>
    </location>
</feature>
<evidence type="ECO:0000259" key="9">
    <source>
        <dbReference type="Pfam" id="PF01602"/>
    </source>
</evidence>
<evidence type="ECO:0000256" key="6">
    <source>
        <dbReference type="ARBA" id="ARBA00023136"/>
    </source>
</evidence>
<evidence type="ECO:0000256" key="3">
    <source>
        <dbReference type="ARBA" id="ARBA00022448"/>
    </source>
</evidence>
<dbReference type="EMBL" id="OX365943">
    <property type="protein sequence ID" value="CAI4054145.1"/>
    <property type="molecule type" value="Genomic_DNA"/>
</dbReference>
<accession>A0ABN8WR15</accession>
<proteinExistence type="inferred from homology"/>
<comment type="function">
    <text evidence="7">Part of the AP-3 complex, an adaptor-related complex which is not clathrin-associated. The complex is associated with the Golgi region as well as more peripheral structures. It facilitates the budding of vesicles from the Golgi membrane.</text>
</comment>
<feature type="compositionally biased region" description="Basic and acidic residues" evidence="8">
    <location>
        <begin position="708"/>
        <end position="729"/>
    </location>
</feature>
<dbReference type="InterPro" id="IPR017105">
    <property type="entry name" value="AP3_complex_dsu"/>
</dbReference>
<feature type="region of interest" description="Disordered" evidence="8">
    <location>
        <begin position="708"/>
        <end position="831"/>
    </location>
</feature>
<organism evidence="10 11">
    <name type="scientific">Saccharomyces uvarum</name>
    <name type="common">Yeast</name>
    <name type="synonym">Saccharomyces bayanus var. uvarum</name>
    <dbReference type="NCBI Taxonomy" id="230603"/>
    <lineage>
        <taxon>Eukaryota</taxon>
        <taxon>Fungi</taxon>
        <taxon>Dikarya</taxon>
        <taxon>Ascomycota</taxon>
        <taxon>Saccharomycotina</taxon>
        <taxon>Saccharomycetes</taxon>
        <taxon>Saccharomycetales</taxon>
        <taxon>Saccharomycetaceae</taxon>
        <taxon>Saccharomyces</taxon>
    </lineage>
</organism>
<dbReference type="PANTHER" id="PTHR22781">
    <property type="entry name" value="DELTA ADAPTIN-RELATED"/>
    <property type="match status" value="1"/>
</dbReference>
<comment type="similarity">
    <text evidence="2 7">Belongs to the adaptor complexes large subunit family.</text>
</comment>
<dbReference type="InterPro" id="IPR002553">
    <property type="entry name" value="Clathrin/coatomer_adapt-like_N"/>
</dbReference>
<comment type="subcellular location">
    <subcellularLocation>
        <location evidence="1">Endomembrane system</location>
    </subcellularLocation>
    <subcellularLocation>
        <location evidence="7">Golgi apparatus</location>
    </subcellularLocation>
</comment>
<keyword evidence="3 7" id="KW-0813">Transport</keyword>
<dbReference type="Gene3D" id="1.25.10.10">
    <property type="entry name" value="Leucine-rich Repeat Variant"/>
    <property type="match status" value="1"/>
</dbReference>
<evidence type="ECO:0000256" key="5">
    <source>
        <dbReference type="ARBA" id="ARBA00022927"/>
    </source>
</evidence>
<feature type="compositionally biased region" description="Basic and acidic residues" evidence="8">
    <location>
        <begin position="811"/>
        <end position="823"/>
    </location>
</feature>
<keyword evidence="5 7" id="KW-0653">Protein transport</keyword>
<evidence type="ECO:0000256" key="2">
    <source>
        <dbReference type="ARBA" id="ARBA00006613"/>
    </source>
</evidence>
<dbReference type="PANTHER" id="PTHR22781:SF12">
    <property type="entry name" value="AP-3 COMPLEX SUBUNIT DELTA-1"/>
    <property type="match status" value="1"/>
</dbReference>
<evidence type="ECO:0000256" key="1">
    <source>
        <dbReference type="ARBA" id="ARBA00004308"/>
    </source>
</evidence>
<feature type="compositionally biased region" description="Basic and acidic residues" evidence="8">
    <location>
        <begin position="918"/>
        <end position="934"/>
    </location>
</feature>
<feature type="compositionally biased region" description="Basic and acidic residues" evidence="8">
    <location>
        <begin position="756"/>
        <end position="774"/>
    </location>
</feature>
<evidence type="ECO:0000256" key="7">
    <source>
        <dbReference type="PIRNR" id="PIRNR037092"/>
    </source>
</evidence>
<gene>
    <name evidence="10" type="primary">SUVZ16G0910</name>
    <name evidence="10" type="ORF">SUVZ_16G0910</name>
</gene>
<protein>
    <recommendedName>
        <fullName evidence="7">AP-3 complex subunit delta</fullName>
    </recommendedName>
</protein>
<feature type="domain" description="Clathrin/coatomer adaptor adaptin-like N-terminal" evidence="9">
    <location>
        <begin position="48"/>
        <end position="609"/>
    </location>
</feature>
<comment type="subunit">
    <text evidence="7">Adaptor protein complex 3 (AP-3) is a heterotetramer.</text>
</comment>
<evidence type="ECO:0000313" key="11">
    <source>
        <dbReference type="Proteomes" id="UP001162085"/>
    </source>
</evidence>
<dbReference type="SUPFAM" id="SSF48371">
    <property type="entry name" value="ARM repeat"/>
    <property type="match status" value="1"/>
</dbReference>
<evidence type="ECO:0000256" key="8">
    <source>
        <dbReference type="SAM" id="MobiDB-lite"/>
    </source>
</evidence>
<evidence type="ECO:0000256" key="4">
    <source>
        <dbReference type="ARBA" id="ARBA00022737"/>
    </source>
</evidence>
<keyword evidence="6" id="KW-0472">Membrane</keyword>
<dbReference type="Proteomes" id="UP001162085">
    <property type="component" value="Chromosome 16"/>
</dbReference>
<dbReference type="PIRSF" id="PIRSF037092">
    <property type="entry name" value="AP3_complex_delta"/>
    <property type="match status" value="1"/>
</dbReference>